<keyword evidence="3" id="KW-1185">Reference proteome</keyword>
<proteinExistence type="predicted"/>
<dbReference type="Gene3D" id="3.20.20.100">
    <property type="entry name" value="NADP-dependent oxidoreductase domain"/>
    <property type="match status" value="1"/>
</dbReference>
<dbReference type="InterPro" id="IPR023210">
    <property type="entry name" value="NADP_OxRdtase_dom"/>
</dbReference>
<sequence>MNYRRFGRTDWKVSEMGYGMWGLAGWTGSDIEEVNRSLDRSVELGCNFFDTAWGYGAGKSEEILGELLKRNPEKRLYAATKIPPKNFKWPSKPDYTLSECFPAEHIIEYTEKSLKNLKVEQIDLQQFHVWEDAWADQDDWKEVVEKLTKEGKVAHWGISVNRWEPDNVLQTLRTGLISSVQVIYNIFDQAPEDNLFPLCKELDVAVIARVPFDEGTLTGNLTKDTTFPADDWRSTYFVPENLNASVDHAEALKPLIPEGMNLPEMALRFILSNPDVGTIIPGMRKIRNVEANMATADGKGLSTELLDELKNHRWDRTPTEWSQ</sequence>
<evidence type="ECO:0000313" key="2">
    <source>
        <dbReference type="EMBL" id="PQA58450.1"/>
    </source>
</evidence>
<reference evidence="3" key="1">
    <citation type="submission" date="2018-02" db="EMBL/GenBank/DDBJ databases">
        <title>Genome sequencing of Solimonas sp. HR-BB.</title>
        <authorList>
            <person name="Lee Y."/>
            <person name="Jeon C.O."/>
        </authorList>
    </citation>
    <scope>NUCLEOTIDE SEQUENCE [LARGE SCALE GENOMIC DNA]</scope>
    <source>
        <strain evidence="3">HR-U</strain>
    </source>
</reference>
<dbReference type="Proteomes" id="UP000239590">
    <property type="component" value="Unassembled WGS sequence"/>
</dbReference>
<dbReference type="EMBL" id="PTRA01000001">
    <property type="protein sequence ID" value="PQA58450.1"/>
    <property type="molecule type" value="Genomic_DNA"/>
</dbReference>
<evidence type="ECO:0000259" key="1">
    <source>
        <dbReference type="Pfam" id="PF00248"/>
    </source>
</evidence>
<gene>
    <name evidence="2" type="ORF">C5O19_01895</name>
</gene>
<dbReference type="InterPro" id="IPR036812">
    <property type="entry name" value="NAD(P)_OxRdtase_dom_sf"/>
</dbReference>
<dbReference type="OrthoDB" id="9773828at2"/>
<dbReference type="SUPFAM" id="SSF51430">
    <property type="entry name" value="NAD(P)-linked oxidoreductase"/>
    <property type="match status" value="1"/>
</dbReference>
<accession>A0A2S7ILL4</accession>
<comment type="caution">
    <text evidence="2">The sequence shown here is derived from an EMBL/GenBank/DDBJ whole genome shotgun (WGS) entry which is preliminary data.</text>
</comment>
<protein>
    <submittedName>
        <fullName evidence="2">Aldo/keto reductase</fullName>
    </submittedName>
</protein>
<feature type="domain" description="NADP-dependent oxidoreductase" evidence="1">
    <location>
        <begin position="15"/>
        <end position="310"/>
    </location>
</feature>
<dbReference type="RefSeq" id="WP_104709668.1">
    <property type="nucleotide sequence ID" value="NZ_PTRA01000001.1"/>
</dbReference>
<name>A0A2S7ILL4_9BACT</name>
<evidence type="ECO:0000313" key="3">
    <source>
        <dbReference type="Proteomes" id="UP000239590"/>
    </source>
</evidence>
<dbReference type="PANTHER" id="PTHR43312">
    <property type="entry name" value="D-THREO-ALDOSE 1-DEHYDROGENASE"/>
    <property type="match status" value="1"/>
</dbReference>
<dbReference type="CDD" id="cd19086">
    <property type="entry name" value="AKR_AKR11C1"/>
    <property type="match status" value="1"/>
</dbReference>
<organism evidence="2 3">
    <name type="scientific">Siphonobacter curvatus</name>
    <dbReference type="NCBI Taxonomy" id="2094562"/>
    <lineage>
        <taxon>Bacteria</taxon>
        <taxon>Pseudomonadati</taxon>
        <taxon>Bacteroidota</taxon>
        <taxon>Cytophagia</taxon>
        <taxon>Cytophagales</taxon>
        <taxon>Cytophagaceae</taxon>
        <taxon>Siphonobacter</taxon>
    </lineage>
</organism>
<dbReference type="PANTHER" id="PTHR43312:SF1">
    <property type="entry name" value="NADP-DEPENDENT OXIDOREDUCTASE DOMAIN-CONTAINING PROTEIN"/>
    <property type="match status" value="1"/>
</dbReference>
<dbReference type="AlphaFoldDB" id="A0A2S7ILL4"/>
<dbReference type="Pfam" id="PF00248">
    <property type="entry name" value="Aldo_ket_red"/>
    <property type="match status" value="1"/>
</dbReference>
<dbReference type="InterPro" id="IPR053135">
    <property type="entry name" value="AKR2_Oxidoreductase"/>
</dbReference>